<feature type="transmembrane region" description="Helical" evidence="2">
    <location>
        <begin position="681"/>
        <end position="704"/>
    </location>
</feature>
<gene>
    <name evidence="4" type="ORF">FOZ61_001999</name>
</gene>
<keyword evidence="2" id="KW-0472">Membrane</keyword>
<dbReference type="Proteomes" id="UP000570595">
    <property type="component" value="Unassembled WGS sequence"/>
</dbReference>
<dbReference type="InterPro" id="IPR045851">
    <property type="entry name" value="AMP-bd_C_sf"/>
</dbReference>
<feature type="transmembrane region" description="Helical" evidence="2">
    <location>
        <begin position="742"/>
        <end position="762"/>
    </location>
</feature>
<evidence type="ECO:0000259" key="3">
    <source>
        <dbReference type="Pfam" id="PF00501"/>
    </source>
</evidence>
<proteinExistence type="predicted"/>
<dbReference type="OrthoDB" id="435990at2759"/>
<keyword evidence="2" id="KW-0812">Transmembrane</keyword>
<dbReference type="GO" id="GO:0044550">
    <property type="term" value="P:secondary metabolite biosynthetic process"/>
    <property type="evidence" value="ECO:0007669"/>
    <property type="project" value="TreeGrafter"/>
</dbReference>
<evidence type="ECO:0000256" key="2">
    <source>
        <dbReference type="SAM" id="Phobius"/>
    </source>
</evidence>
<dbReference type="Pfam" id="PF00501">
    <property type="entry name" value="AMP-binding"/>
    <property type="match status" value="1"/>
</dbReference>
<dbReference type="Gene3D" id="3.40.50.12780">
    <property type="entry name" value="N-terminal domain of ligase-like"/>
    <property type="match status" value="1"/>
</dbReference>
<feature type="transmembrane region" description="Helical" evidence="2">
    <location>
        <begin position="590"/>
        <end position="614"/>
    </location>
</feature>
<dbReference type="GO" id="GO:0043041">
    <property type="term" value="P:amino acid activation for nonribosomal peptide biosynthetic process"/>
    <property type="evidence" value="ECO:0007669"/>
    <property type="project" value="TreeGrafter"/>
</dbReference>
<evidence type="ECO:0000313" key="5">
    <source>
        <dbReference type="Proteomes" id="UP000570595"/>
    </source>
</evidence>
<dbReference type="Gene3D" id="3.30.300.30">
    <property type="match status" value="1"/>
</dbReference>
<comment type="caution">
    <text evidence="4">The sequence shown here is derived from an EMBL/GenBank/DDBJ whole genome shotgun (WGS) entry which is preliminary data.</text>
</comment>
<reference evidence="4 5" key="1">
    <citation type="submission" date="2020-04" db="EMBL/GenBank/DDBJ databases">
        <title>Perkinsus olseni comparative genomics.</title>
        <authorList>
            <person name="Bogema D.R."/>
        </authorList>
    </citation>
    <scope>NUCLEOTIDE SEQUENCE [LARGE SCALE GENOMIC DNA]</scope>
    <source>
        <strain evidence="4">ATCC PRA-179</strain>
    </source>
</reference>
<dbReference type="InterPro" id="IPR023213">
    <property type="entry name" value="CAT-like_dom_sf"/>
</dbReference>
<evidence type="ECO:0000313" key="4">
    <source>
        <dbReference type="EMBL" id="KAF4663064.1"/>
    </source>
</evidence>
<dbReference type="Gene3D" id="3.30.559.10">
    <property type="entry name" value="Chloramphenicol acetyltransferase-like domain"/>
    <property type="match status" value="1"/>
</dbReference>
<keyword evidence="2" id="KW-1133">Transmembrane helix</keyword>
<dbReference type="SUPFAM" id="SSF52777">
    <property type="entry name" value="CoA-dependent acyltransferases"/>
    <property type="match status" value="1"/>
</dbReference>
<dbReference type="GO" id="GO:0031177">
    <property type="term" value="F:phosphopantetheine binding"/>
    <property type="evidence" value="ECO:0007669"/>
    <property type="project" value="TreeGrafter"/>
</dbReference>
<feature type="transmembrane region" description="Helical" evidence="2">
    <location>
        <begin position="710"/>
        <end position="730"/>
    </location>
</feature>
<dbReference type="InterPro" id="IPR000873">
    <property type="entry name" value="AMP-dep_synth/lig_dom"/>
</dbReference>
<dbReference type="PANTHER" id="PTHR45527:SF1">
    <property type="entry name" value="FATTY ACID SYNTHASE"/>
    <property type="match status" value="1"/>
</dbReference>
<sequence length="1596" mass="176108">MSLPDGPGSLHAIVEQLAEAHPDWLAVDGLDGEPWSYGQLYSASLQMAAALRSLLVDSEATGYSLSVGVCASRGPRWVAVCVAASMLGVPFVPMVQDLHANTNNEAEVKKIAATTRERNTAILKDIKPAVVVVDDSSTPREVIDLAVGVGTSKVAHINSLLDGATQSVPNELQPLQPVKRESPLCLLYTGGTTKASKCAVVSQGMLAHEFVSYPIIIPDSRRDLLLGGRDGPRVLQQSSSYWGATCIGQLSLSLALRGCLVMVDTSSRSSVCVGMATMDLRSMITRFKINVVGAVPSQLAATTLDEEVQKSLLAVFTWGEKLTAPIGDEWSAKIPILIELLVATEYWLSMYRVVSPSASSGPVFTVVPGVRVTTLSEDEATTGLAKGELLLAGPSVTENGYVNEADNEGLFLQADGRRFFRTKDLIQVQQWRSEEEGGSVETLRYLGRSDMFIKLAGQWVDLEVLQEKITALPCVKEAVLLQQQQTSQADGGVEESLEGVRYQDDGERTAVHAFVIMKPFRMATMAEVQRLLPSGNVVQVHWLALEALPRHTATGKVDRRSLLAMVGDIDILPPATDVEVERCFGYLARWSILTAAIAVVYYLFLGLSGMFLAAHFNMCYWVFNMVNGNIWGILGRCKEPYVADKPGVRRLLRSALAWLFSAVRFTAGQLKGLDGWTRSEWGNGGGVVASFLLTGALSIVMSLISSSKLWWFTWRGVVMVSSGLWLGRVFPRLDKHSREPSLMLRSVHGVVLVVQFNVLWWATIGRSIEKESWVVDRVSEPGAKRWVPSWLRDCSVDLRLYDKALRRKGRGRPSCRRGGAEEFLMDSVFVSPRDLRHCRDRGELAEGMFDRRAGAGEGKAMSSYEESYYYSWMDGDEPTECPLPLTVQISTQQWSEMRREAVENIDRWWPEQAAGRFDEMVIEGEGYDMAREMVDEEDRRPSTSSSPARSVGQLEVSETSTTPTLGARDEESTSESEADDDEWYAGGCEEPSSAHPATARVLQAEEQIAKKTTSKNTKSLAQKLALLVERQLAYTIEDYDAEVVSSIDSLGAVQLAHSIRTELRMAGLLTVGDVLKCRSINDLVAVVEGKSVAGAQEEERESEGSGWSKRLSRVLDKVTGVDPEGRGPKSAGVPVQIWGWNGVCVWMLEWQGDADEVDLLALQSAVQAVVARQASMRVSNDVGIGYYTFMNEALSVQGLAKYMALSRGGRWFSWIADVAYAVGRWVLWPLWGRVHFSPAVEGRPGSVRIREFSSRDALRRWIYSEKRHGSGSPVGIDIVQLDESDDGCGPVRTFVRVFVTHAFSDGFSVVPLLSDLNEAYAVARRGAHRGPRNRLLPPLRVSGAQVQSSRLRRTLMDRARDVHGDTLYPCYTIDLTTVPQSGFGHCVKLLPSIHLVLQSVGRKLGAPLDVALLAAIVLASVRERGWRKVAKATLVVPLRDGPTEHQLVGLFADLRNVDIPLEDIPGDKGEPCATSVLNFVLTLRHMVKFRRWTIPTPLSSCERLLVNLLPAQFPSESDGPERFEQNLQILPLPHGSSVSATRALEIACDQTSRDSWALRFKCRQPDYTREDLARWLEHFQGALRDMVVDPMRPLYH</sequence>
<feature type="region of interest" description="Disordered" evidence="1">
    <location>
        <begin position="935"/>
        <end position="999"/>
    </location>
</feature>
<dbReference type="GO" id="GO:0005737">
    <property type="term" value="C:cytoplasm"/>
    <property type="evidence" value="ECO:0007669"/>
    <property type="project" value="TreeGrafter"/>
</dbReference>
<evidence type="ECO:0000256" key="1">
    <source>
        <dbReference type="SAM" id="MobiDB-lite"/>
    </source>
</evidence>
<dbReference type="EMBL" id="JABAHT010000152">
    <property type="protein sequence ID" value="KAF4663064.1"/>
    <property type="molecule type" value="Genomic_DNA"/>
</dbReference>
<feature type="compositionally biased region" description="Acidic residues" evidence="1">
    <location>
        <begin position="972"/>
        <end position="983"/>
    </location>
</feature>
<dbReference type="SUPFAM" id="SSF56801">
    <property type="entry name" value="Acetyl-CoA synthetase-like"/>
    <property type="match status" value="1"/>
</dbReference>
<organism evidence="4 5">
    <name type="scientific">Perkinsus olseni</name>
    <name type="common">Perkinsus atlanticus</name>
    <dbReference type="NCBI Taxonomy" id="32597"/>
    <lineage>
        <taxon>Eukaryota</taxon>
        <taxon>Sar</taxon>
        <taxon>Alveolata</taxon>
        <taxon>Perkinsozoa</taxon>
        <taxon>Perkinsea</taxon>
        <taxon>Perkinsida</taxon>
        <taxon>Perkinsidae</taxon>
        <taxon>Perkinsus</taxon>
    </lineage>
</organism>
<name>A0A7J6LV20_PEROL</name>
<accession>A0A7J6LV20</accession>
<dbReference type="PANTHER" id="PTHR45527">
    <property type="entry name" value="NONRIBOSOMAL PEPTIDE SYNTHETASE"/>
    <property type="match status" value="1"/>
</dbReference>
<dbReference type="InterPro" id="IPR042099">
    <property type="entry name" value="ANL_N_sf"/>
</dbReference>
<protein>
    <recommendedName>
        <fullName evidence="3">AMP-dependent synthetase/ligase domain-containing protein</fullName>
    </recommendedName>
</protein>
<feature type="domain" description="AMP-dependent synthetase/ligase" evidence="3">
    <location>
        <begin position="15"/>
        <end position="398"/>
    </location>
</feature>